<sequence>MTEAFTIGDGVPVFASIGAVVHFANTQAGYKKLLTTSELYDRLMKDLGPSDTSESDEEEWFPNVRRAQIEKQEWRPKSQYNAKGGERVPNLKPTAWEDKVKDWPPKSDTKDSDEEERAPGALRDTSASDEEEWTAVVTPLTSAQDRLKEPYKVSGLNNRLMKDLSLYDAAESDEEEWCPQSLCGRKRGVEKESDPISNLAPWESKEKNWYPKYRFDTQDSDEEEWTPDAPRNLSESDEEEWIPESQIGVVVDTAPSALTKGGWSRRITQQWRPHPVDNLASSAEYSRTGGIKLRGGDSSCIYPGCNLPVKLKGRCETHGVKCSKLSCRKFVLRKGKCFTHCRLNICSVFECYNSVRDSATCFEHSNSRHPTIGRGMSGTKESCVSNVSPVKPLAMLDTAKTKSRKLAQKKTDSSDIIRGLVEVSSDEADDHMATKKNKSSHRACKGCYNVCSQQRCYAVARLNGRCIRHGGAKLCSQFGCTR</sequence>
<accession>A0A9W6WZ57</accession>
<keyword evidence="3" id="KW-1185">Reference proteome</keyword>
<comment type="caution">
    <text evidence="2">The sequence shown here is derived from an EMBL/GenBank/DDBJ whole genome shotgun (WGS) entry which is preliminary data.</text>
</comment>
<dbReference type="OrthoDB" id="126329at2759"/>
<gene>
    <name evidence="2" type="ORF">Pfra01_000342400</name>
</gene>
<dbReference type="EMBL" id="BSXT01000262">
    <property type="protein sequence ID" value="GMF22776.1"/>
    <property type="molecule type" value="Genomic_DNA"/>
</dbReference>
<feature type="region of interest" description="Disordered" evidence="1">
    <location>
        <begin position="216"/>
        <end position="241"/>
    </location>
</feature>
<dbReference type="Proteomes" id="UP001165121">
    <property type="component" value="Unassembled WGS sequence"/>
</dbReference>
<feature type="region of interest" description="Disordered" evidence="1">
    <location>
        <begin position="72"/>
        <end position="132"/>
    </location>
</feature>
<evidence type="ECO:0000313" key="3">
    <source>
        <dbReference type="Proteomes" id="UP001165121"/>
    </source>
</evidence>
<evidence type="ECO:0000313" key="2">
    <source>
        <dbReference type="EMBL" id="GMF22776.1"/>
    </source>
</evidence>
<proteinExistence type="predicted"/>
<dbReference type="AlphaFoldDB" id="A0A9W6WZ57"/>
<protein>
    <submittedName>
        <fullName evidence="2">Unnamed protein product</fullName>
    </submittedName>
</protein>
<feature type="compositionally biased region" description="Basic and acidic residues" evidence="1">
    <location>
        <begin position="95"/>
        <end position="110"/>
    </location>
</feature>
<evidence type="ECO:0000256" key="1">
    <source>
        <dbReference type="SAM" id="MobiDB-lite"/>
    </source>
</evidence>
<name>A0A9W6WZ57_9STRA</name>
<organism evidence="2 3">
    <name type="scientific">Phytophthora fragariaefolia</name>
    <dbReference type="NCBI Taxonomy" id="1490495"/>
    <lineage>
        <taxon>Eukaryota</taxon>
        <taxon>Sar</taxon>
        <taxon>Stramenopiles</taxon>
        <taxon>Oomycota</taxon>
        <taxon>Peronosporomycetes</taxon>
        <taxon>Peronosporales</taxon>
        <taxon>Peronosporaceae</taxon>
        <taxon>Phytophthora</taxon>
    </lineage>
</organism>
<reference evidence="2" key="1">
    <citation type="submission" date="2023-04" db="EMBL/GenBank/DDBJ databases">
        <title>Phytophthora fragariaefolia NBRC 109709.</title>
        <authorList>
            <person name="Ichikawa N."/>
            <person name="Sato H."/>
            <person name="Tonouchi N."/>
        </authorList>
    </citation>
    <scope>NUCLEOTIDE SEQUENCE</scope>
    <source>
        <strain evidence="2">NBRC 109709</strain>
    </source>
</reference>